<accession>A0A2W4DAZ9</accession>
<evidence type="ECO:0000313" key="2">
    <source>
        <dbReference type="Proteomes" id="UP000248925"/>
    </source>
</evidence>
<gene>
    <name evidence="1" type="ORF">CPY51_14020</name>
</gene>
<evidence type="ECO:0000313" key="1">
    <source>
        <dbReference type="EMBL" id="PZM14154.1"/>
    </source>
</evidence>
<organism evidence="1 2">
    <name type="scientific">Rhizobium tubonense</name>
    <dbReference type="NCBI Taxonomy" id="484088"/>
    <lineage>
        <taxon>Bacteria</taxon>
        <taxon>Pseudomonadati</taxon>
        <taxon>Pseudomonadota</taxon>
        <taxon>Alphaproteobacteria</taxon>
        <taxon>Hyphomicrobiales</taxon>
        <taxon>Rhizobiaceae</taxon>
        <taxon>Rhizobium/Agrobacterium group</taxon>
        <taxon>Rhizobium</taxon>
    </lineage>
</organism>
<protein>
    <submittedName>
        <fullName evidence="1">Uncharacterized protein</fullName>
    </submittedName>
</protein>
<reference evidence="1 2" key="1">
    <citation type="journal article" date="2018" name="Sci. Rep.">
        <title>Rhizobium tumorigenes sp. nov., a novel plant tumorigenic bacterium isolated from cane gall tumors on thornless blackberry.</title>
        <authorList>
            <person name="Kuzmanovi N."/>
            <person name="Smalla K."/>
            <person name="Gronow S."/>
            <person name="PuBawska J."/>
        </authorList>
    </citation>
    <scope>NUCLEOTIDE SEQUENCE [LARGE SCALE GENOMIC DNA]</scope>
    <source>
        <strain evidence="1 2">CCBAU 85046</strain>
    </source>
</reference>
<comment type="caution">
    <text evidence="1">The sequence shown here is derived from an EMBL/GenBank/DDBJ whole genome shotgun (WGS) entry which is preliminary data.</text>
</comment>
<dbReference type="EMBL" id="PCDP01000035">
    <property type="protein sequence ID" value="PZM14154.1"/>
    <property type="molecule type" value="Genomic_DNA"/>
</dbReference>
<sequence length="149" mass="15548">MALSAALLGFVVSDAAAQSPTCWSLLQSKFGPEIKRSVDEANPCEKMPGGFDHKDRFDVTGFDLCTAPNGVTINAHASLACKSGHGIIQASVSGKLDASVTLDVGACKITDSHIAISGDVGKYLGELGQMQELARAFAQKKISEICGPH</sequence>
<dbReference type="OrthoDB" id="8373285at2"/>
<name>A0A2W4DAZ9_9HYPH</name>
<dbReference type="AlphaFoldDB" id="A0A2W4DAZ9"/>
<keyword evidence="2" id="KW-1185">Reference proteome</keyword>
<proteinExistence type="predicted"/>
<dbReference type="Proteomes" id="UP000248925">
    <property type="component" value="Unassembled WGS sequence"/>
</dbReference>